<sequence>MITDHEFVGKREWGMFPPADKPCQFRPSAHVARVCGFPQGQHARKCKAALNLAGQHYGCDLLTPHTGSHRNQAAEAIWDGPAA</sequence>
<gene>
    <name evidence="1" type="ORF">BST46_01780</name>
</gene>
<comment type="caution">
    <text evidence="1">The sequence shown here is derived from an EMBL/GenBank/DDBJ whole genome shotgun (WGS) entry which is preliminary data.</text>
</comment>
<accession>A0ABX3TSG0</accession>
<dbReference type="Proteomes" id="UP000192847">
    <property type="component" value="Unassembled WGS sequence"/>
</dbReference>
<protein>
    <submittedName>
        <fullName evidence="1">Uncharacterized protein</fullName>
    </submittedName>
</protein>
<proteinExistence type="predicted"/>
<evidence type="ECO:0000313" key="1">
    <source>
        <dbReference type="EMBL" id="ORB81753.1"/>
    </source>
</evidence>
<evidence type="ECO:0000313" key="2">
    <source>
        <dbReference type="Proteomes" id="UP000192847"/>
    </source>
</evidence>
<reference evidence="1 2" key="1">
    <citation type="submission" date="2017-02" db="EMBL/GenBank/DDBJ databases">
        <title>The new phylogeny of genus Mycobacterium.</title>
        <authorList>
            <person name="Tortoli E."/>
            <person name="Trovato A."/>
            <person name="Cirillo D.M."/>
        </authorList>
    </citation>
    <scope>NUCLEOTIDE SEQUENCE [LARGE SCALE GENOMIC DNA]</scope>
    <source>
        <strain evidence="1 2">CCUG 56329</strain>
    </source>
</reference>
<keyword evidence="2" id="KW-1185">Reference proteome</keyword>
<organism evidence="1 2">
    <name type="scientific">Mycobacterium timonense</name>
    <dbReference type="NCBI Taxonomy" id="701043"/>
    <lineage>
        <taxon>Bacteria</taxon>
        <taxon>Bacillati</taxon>
        <taxon>Actinomycetota</taxon>
        <taxon>Actinomycetes</taxon>
        <taxon>Mycobacteriales</taxon>
        <taxon>Mycobacteriaceae</taxon>
        <taxon>Mycobacterium</taxon>
        <taxon>Mycobacterium avium complex (MAC)</taxon>
    </lineage>
</organism>
<dbReference type="RefSeq" id="WP_023870753.1">
    <property type="nucleotide sequence ID" value="NZ_MVIL01000003.1"/>
</dbReference>
<name>A0ABX3TSG0_9MYCO</name>
<dbReference type="EMBL" id="MVIL01000003">
    <property type="protein sequence ID" value="ORB81753.1"/>
    <property type="molecule type" value="Genomic_DNA"/>
</dbReference>